<dbReference type="AlphaFoldDB" id="A0A8X7ZNI2"/>
<feature type="region of interest" description="Disordered" evidence="1">
    <location>
        <begin position="99"/>
        <end position="146"/>
    </location>
</feature>
<dbReference type="EMBL" id="JAAWWB010000010">
    <property type="protein sequence ID" value="KAG6774518.1"/>
    <property type="molecule type" value="Genomic_DNA"/>
</dbReference>
<dbReference type="Proteomes" id="UP000886885">
    <property type="component" value="Chromosome 5D"/>
</dbReference>
<gene>
    <name evidence="2" type="ORF">POTOM_021871</name>
</gene>
<protein>
    <submittedName>
        <fullName evidence="2">Uncharacterized protein</fullName>
    </submittedName>
</protein>
<name>A0A8X7ZNI2_POPTO</name>
<evidence type="ECO:0000313" key="2">
    <source>
        <dbReference type="EMBL" id="KAG6774518.1"/>
    </source>
</evidence>
<evidence type="ECO:0000313" key="3">
    <source>
        <dbReference type="Proteomes" id="UP000886885"/>
    </source>
</evidence>
<organism evidence="2 3">
    <name type="scientific">Populus tomentosa</name>
    <name type="common">Chinese white poplar</name>
    <dbReference type="NCBI Taxonomy" id="118781"/>
    <lineage>
        <taxon>Eukaryota</taxon>
        <taxon>Viridiplantae</taxon>
        <taxon>Streptophyta</taxon>
        <taxon>Embryophyta</taxon>
        <taxon>Tracheophyta</taxon>
        <taxon>Spermatophyta</taxon>
        <taxon>Magnoliopsida</taxon>
        <taxon>eudicotyledons</taxon>
        <taxon>Gunneridae</taxon>
        <taxon>Pentapetalae</taxon>
        <taxon>rosids</taxon>
        <taxon>fabids</taxon>
        <taxon>Malpighiales</taxon>
        <taxon>Salicaceae</taxon>
        <taxon>Saliceae</taxon>
        <taxon>Populus</taxon>
    </lineage>
</organism>
<comment type="caution">
    <text evidence="2">The sequence shown here is derived from an EMBL/GenBank/DDBJ whole genome shotgun (WGS) entry which is preliminary data.</text>
</comment>
<reference evidence="2" key="1">
    <citation type="journal article" date="2020" name="bioRxiv">
        <title>Hybrid origin of Populus tomentosa Carr. identified through genome sequencing and phylogenomic analysis.</title>
        <authorList>
            <person name="An X."/>
            <person name="Gao K."/>
            <person name="Chen Z."/>
            <person name="Li J."/>
            <person name="Yang X."/>
            <person name="Yang X."/>
            <person name="Zhou J."/>
            <person name="Guo T."/>
            <person name="Zhao T."/>
            <person name="Huang S."/>
            <person name="Miao D."/>
            <person name="Khan W.U."/>
            <person name="Rao P."/>
            <person name="Ye M."/>
            <person name="Lei B."/>
            <person name="Liao W."/>
            <person name="Wang J."/>
            <person name="Ji L."/>
            <person name="Li Y."/>
            <person name="Guo B."/>
            <person name="Mustafa N.S."/>
            <person name="Li S."/>
            <person name="Yun Q."/>
            <person name="Keller S.R."/>
            <person name="Mao J."/>
            <person name="Zhang R."/>
            <person name="Strauss S.H."/>
        </authorList>
    </citation>
    <scope>NUCLEOTIDE SEQUENCE</scope>
    <source>
        <strain evidence="2">GM15</strain>
        <tissue evidence="2">Leaf</tissue>
    </source>
</reference>
<accession>A0A8X7ZNI2</accession>
<proteinExistence type="predicted"/>
<keyword evidence="3" id="KW-1185">Reference proteome</keyword>
<sequence>MDPPVEKSNQIEKFEAAREDTKNYAGCSDSIANFEVFTGLLWTSCKHMPEQKMIQHFVTCSAERTWNIVLKAKMLMKKRVCSSNKFNRFDPFKRPYNETSRFGLTEKGKTGQPSRPTPMRPNITSFDKTLGKQVEMNKPNNYHAKP</sequence>
<evidence type="ECO:0000256" key="1">
    <source>
        <dbReference type="SAM" id="MobiDB-lite"/>
    </source>
</evidence>